<evidence type="ECO:0000313" key="4">
    <source>
        <dbReference type="Proteomes" id="UP000294929"/>
    </source>
</evidence>
<dbReference type="Pfam" id="PF22905">
    <property type="entry name" value="Hydro_N_hd"/>
    <property type="match status" value="1"/>
</dbReference>
<accession>A0A4V3AWI9</accession>
<reference evidence="3 4" key="1">
    <citation type="submission" date="2019-01" db="EMBL/GenBank/DDBJ databases">
        <title>High-quality-draft genome sequences of five non-tuberculosis mycobacteriaceae isolated from a nosocomial environment.</title>
        <authorList>
            <person name="Tiago I."/>
            <person name="Alarico S."/>
            <person name="Pereira S.G."/>
            <person name="Coelho C."/>
            <person name="Maranha A."/>
            <person name="Empadinhas N."/>
        </authorList>
    </citation>
    <scope>NUCLEOTIDE SEQUENCE [LARGE SCALE GENOMIC DNA]</scope>
    <source>
        <strain evidence="3 4">24AIII</strain>
    </source>
</reference>
<comment type="caution">
    <text evidence="3">The sequence shown here is derived from an EMBL/GenBank/DDBJ whole genome shotgun (WGS) entry which is preliminary data.</text>
</comment>
<dbReference type="InterPro" id="IPR054469">
    <property type="entry name" value="Pred_hydrolase_N"/>
</dbReference>
<name>A0A4V3AWI9_MYCMU</name>
<evidence type="ECO:0000313" key="3">
    <source>
        <dbReference type="EMBL" id="TDK90758.1"/>
    </source>
</evidence>
<feature type="region of interest" description="Disordered" evidence="1">
    <location>
        <begin position="103"/>
        <end position="140"/>
    </location>
</feature>
<protein>
    <recommendedName>
        <fullName evidence="2">Predicted hydrolase N-terminal domain-containing protein</fullName>
    </recommendedName>
</protein>
<organism evidence="3 4">
    <name type="scientific">Mycolicibacterium mucogenicum</name>
    <name type="common">Mycobacterium mucogenicum</name>
    <dbReference type="NCBI Taxonomy" id="56689"/>
    <lineage>
        <taxon>Bacteria</taxon>
        <taxon>Bacillati</taxon>
        <taxon>Actinomycetota</taxon>
        <taxon>Actinomycetes</taxon>
        <taxon>Mycobacteriales</taxon>
        <taxon>Mycobacteriaceae</taxon>
        <taxon>Mycolicibacterium</taxon>
    </lineage>
</organism>
<evidence type="ECO:0000259" key="2">
    <source>
        <dbReference type="Pfam" id="PF22905"/>
    </source>
</evidence>
<sequence length="313" mass="30240">MQKPQLAKIALDLENVATALATAKTACDADIAGLDARLHQIDDAIGTAKANNQDASGLRDEAVAAVRATFGSVQKGRDGYVAAMAAAKPSLDAITSKPLIGPGINGPATTGKPVPDGPLIGRGADGPPKGKTPPSLNPSPTDVALGGAGAIAGVTADGVRGAVLDAIKDGPKTGPGAADPGLLRWLEDSKLGSLRGFSKIGGVASLVGVIPSIASDMHSEGGKPGNSLAEATTREVVSAGVGLWAGAESGAAIGAAVGSVVPGAGTVVGLAAGAVIGAGAGFLASKGIEMAWDPVADAVSGAAHSVESLFGFG</sequence>
<evidence type="ECO:0000256" key="1">
    <source>
        <dbReference type="SAM" id="MobiDB-lite"/>
    </source>
</evidence>
<gene>
    <name evidence="3" type="ORF">EUA03_09060</name>
</gene>
<feature type="domain" description="Predicted hydrolase N-terminal" evidence="2">
    <location>
        <begin position="2"/>
        <end position="91"/>
    </location>
</feature>
<proteinExistence type="predicted"/>
<dbReference type="Proteomes" id="UP000294929">
    <property type="component" value="Unassembled WGS sequence"/>
</dbReference>
<dbReference type="EMBL" id="SDLO01000006">
    <property type="protein sequence ID" value="TDK90758.1"/>
    <property type="molecule type" value="Genomic_DNA"/>
</dbReference>
<dbReference type="AlphaFoldDB" id="A0A4V3AWI9"/>